<dbReference type="EMBL" id="JARJLM010000017">
    <property type="protein sequence ID" value="MDF3831574.1"/>
    <property type="molecule type" value="Genomic_DNA"/>
</dbReference>
<gene>
    <name evidence="2" type="ORF">P3W85_01155</name>
</gene>
<dbReference type="Pfam" id="PF07045">
    <property type="entry name" value="DUF1330"/>
    <property type="match status" value="1"/>
</dbReference>
<organism evidence="2 3">
    <name type="scientific">Cupriavidus basilensis</name>
    <dbReference type="NCBI Taxonomy" id="68895"/>
    <lineage>
        <taxon>Bacteria</taxon>
        <taxon>Pseudomonadati</taxon>
        <taxon>Pseudomonadota</taxon>
        <taxon>Betaproteobacteria</taxon>
        <taxon>Burkholderiales</taxon>
        <taxon>Burkholderiaceae</taxon>
        <taxon>Cupriavidus</taxon>
    </lineage>
</organism>
<dbReference type="InterPro" id="IPR011008">
    <property type="entry name" value="Dimeric_a/b-barrel"/>
</dbReference>
<accession>A0ABT6AG46</accession>
<evidence type="ECO:0000259" key="1">
    <source>
        <dbReference type="Pfam" id="PF07045"/>
    </source>
</evidence>
<reference evidence="2 3" key="1">
    <citation type="submission" date="2023-03" db="EMBL/GenBank/DDBJ databases">
        <title>Draft assemblies of triclosan tolerant bacteria isolated from returned activated sludge.</title>
        <authorList>
            <person name="Van Hamelsveld S."/>
        </authorList>
    </citation>
    <scope>NUCLEOTIDE SEQUENCE [LARGE SCALE GENOMIC DNA]</scope>
    <source>
        <strain evidence="2 3">GW210010_S58</strain>
    </source>
</reference>
<name>A0ABT6AG46_9BURK</name>
<dbReference type="Proteomes" id="UP001216674">
    <property type="component" value="Unassembled WGS sequence"/>
</dbReference>
<proteinExistence type="predicted"/>
<comment type="caution">
    <text evidence="2">The sequence shown here is derived from an EMBL/GenBank/DDBJ whole genome shotgun (WGS) entry which is preliminary data.</text>
</comment>
<dbReference type="SUPFAM" id="SSF54909">
    <property type="entry name" value="Dimeric alpha+beta barrel"/>
    <property type="match status" value="1"/>
</dbReference>
<keyword evidence="3" id="KW-1185">Reference proteome</keyword>
<dbReference type="Gene3D" id="3.30.70.100">
    <property type="match status" value="1"/>
</dbReference>
<feature type="domain" description="DUF1330" evidence="1">
    <location>
        <begin position="2"/>
        <end position="94"/>
    </location>
</feature>
<dbReference type="InterPro" id="IPR010753">
    <property type="entry name" value="DUF1330"/>
</dbReference>
<dbReference type="PANTHER" id="PTHR41521">
    <property type="match status" value="1"/>
</dbReference>
<evidence type="ECO:0000313" key="2">
    <source>
        <dbReference type="EMBL" id="MDF3831574.1"/>
    </source>
</evidence>
<protein>
    <submittedName>
        <fullName evidence="2">DUF1330 domain-containing protein</fullName>
    </submittedName>
</protein>
<sequence length="97" mass="10754">MSAYLIARVKIDYPDIYAKYTALTPAIVEAHGGKFLSRGRPPLTLEGPREDRRVVVVEFPDMECAKAFYESAEYQSAKAIRETASEAEFVIVPGTPS</sequence>
<evidence type="ECO:0000313" key="3">
    <source>
        <dbReference type="Proteomes" id="UP001216674"/>
    </source>
</evidence>
<dbReference type="RefSeq" id="WP_276263416.1">
    <property type="nucleotide sequence ID" value="NZ_JARJLM010000017.1"/>
</dbReference>
<dbReference type="PANTHER" id="PTHR41521:SF4">
    <property type="entry name" value="BLR0684 PROTEIN"/>
    <property type="match status" value="1"/>
</dbReference>